<proteinExistence type="predicted"/>
<dbReference type="SUPFAM" id="SSF54695">
    <property type="entry name" value="POZ domain"/>
    <property type="match status" value="1"/>
</dbReference>
<keyword evidence="5" id="KW-1185">Reference proteome</keyword>
<feature type="domain" description="BTB" evidence="3">
    <location>
        <begin position="59"/>
        <end position="124"/>
    </location>
</feature>
<dbReference type="CDD" id="cd18315">
    <property type="entry name" value="BTB_POZ_BAB-like"/>
    <property type="match status" value="1"/>
</dbReference>
<feature type="region of interest" description="Disordered" evidence="2">
    <location>
        <begin position="147"/>
        <end position="196"/>
    </location>
</feature>
<organism evidence="4 5">
    <name type="scientific">Varroa destructor</name>
    <name type="common">Honeybee mite</name>
    <dbReference type="NCBI Taxonomy" id="109461"/>
    <lineage>
        <taxon>Eukaryota</taxon>
        <taxon>Metazoa</taxon>
        <taxon>Ecdysozoa</taxon>
        <taxon>Arthropoda</taxon>
        <taxon>Chelicerata</taxon>
        <taxon>Arachnida</taxon>
        <taxon>Acari</taxon>
        <taxon>Parasitiformes</taxon>
        <taxon>Mesostigmata</taxon>
        <taxon>Gamasina</taxon>
        <taxon>Dermanyssoidea</taxon>
        <taxon>Varroidae</taxon>
        <taxon>Varroa</taxon>
    </lineage>
</organism>
<dbReference type="EnsemblMetazoa" id="XM_022797021">
    <property type="protein sequence ID" value="XP_022652756"/>
    <property type="gene ID" value="LOC111246809"/>
</dbReference>
<dbReference type="InterPro" id="IPR011333">
    <property type="entry name" value="SKP1/BTB/POZ_sf"/>
</dbReference>
<dbReference type="GeneID" id="111246809"/>
<dbReference type="GO" id="GO:0006357">
    <property type="term" value="P:regulation of transcription by RNA polymerase II"/>
    <property type="evidence" value="ECO:0007669"/>
    <property type="project" value="TreeGrafter"/>
</dbReference>
<dbReference type="GO" id="GO:0005634">
    <property type="term" value="C:nucleus"/>
    <property type="evidence" value="ECO:0007669"/>
    <property type="project" value="TreeGrafter"/>
</dbReference>
<dbReference type="InParanoid" id="A0A7M7JJ62"/>
<feature type="compositionally biased region" description="Polar residues" evidence="2">
    <location>
        <begin position="360"/>
        <end position="369"/>
    </location>
</feature>
<dbReference type="Gene3D" id="3.30.710.10">
    <property type="entry name" value="Potassium Channel Kv1.1, Chain A"/>
    <property type="match status" value="1"/>
</dbReference>
<dbReference type="InterPro" id="IPR000210">
    <property type="entry name" value="BTB/POZ_dom"/>
</dbReference>
<evidence type="ECO:0000313" key="5">
    <source>
        <dbReference type="Proteomes" id="UP000594260"/>
    </source>
</evidence>
<dbReference type="Proteomes" id="UP000594260">
    <property type="component" value="Unplaced"/>
</dbReference>
<dbReference type="OMA" id="SEWKGNE"/>
<feature type="region of interest" description="Disordered" evidence="2">
    <location>
        <begin position="257"/>
        <end position="373"/>
    </location>
</feature>
<protein>
    <recommendedName>
        <fullName evidence="3">BTB domain-containing protein</fullName>
    </recommendedName>
</protein>
<dbReference type="RefSeq" id="XP_022652756.1">
    <property type="nucleotide sequence ID" value="XM_022797021.1"/>
</dbReference>
<feature type="compositionally biased region" description="Gly residues" evidence="2">
    <location>
        <begin position="163"/>
        <end position="176"/>
    </location>
</feature>
<feature type="region of interest" description="Disordered" evidence="2">
    <location>
        <begin position="413"/>
        <end position="436"/>
    </location>
</feature>
<evidence type="ECO:0000259" key="3">
    <source>
        <dbReference type="PROSITE" id="PS50097"/>
    </source>
</evidence>
<name>A0A7M7JJ62_VARDE</name>
<dbReference type="InterPro" id="IPR051095">
    <property type="entry name" value="Dros_DevTransReg"/>
</dbReference>
<dbReference type="SMART" id="SM00225">
    <property type="entry name" value="BTB"/>
    <property type="match status" value="1"/>
</dbReference>
<dbReference type="PANTHER" id="PTHR23110:SF109">
    <property type="entry name" value="FI07618P-RELATED"/>
    <property type="match status" value="1"/>
</dbReference>
<dbReference type="FunCoup" id="A0A7M7JJ62">
    <property type="interactions" value="708"/>
</dbReference>
<feature type="compositionally biased region" description="Polar residues" evidence="2">
    <location>
        <begin position="260"/>
        <end position="292"/>
    </location>
</feature>
<dbReference type="OrthoDB" id="9978265at2759"/>
<accession>A0A7M7JJ62</accession>
<dbReference type="KEGG" id="vde:111246809"/>
<keyword evidence="1" id="KW-0539">Nucleus</keyword>
<dbReference type="Pfam" id="PF00651">
    <property type="entry name" value="BTB"/>
    <property type="match status" value="1"/>
</dbReference>
<dbReference type="PROSITE" id="PS50097">
    <property type="entry name" value="BTB"/>
    <property type="match status" value="1"/>
</dbReference>
<reference evidence="4" key="1">
    <citation type="submission" date="2021-01" db="UniProtKB">
        <authorList>
            <consortium name="EnsemblMetazoa"/>
        </authorList>
    </citation>
    <scope>IDENTIFICATION</scope>
</reference>
<sequence length="463" mass="48256">MWPPFNVVSEQSRNSQLASISLQRRPKMGSTQQFCLKWNNHQSNMLSIFDQLLSSEHFVDVTLACDGLSVRAHKMVLSACSPFFQSLFIQNPCEHPIVILKDIRFVDLKALVQFMYRGEVNVSQDQLPTLLKAAEALKIKGLAEVTNESGSQKPGVPSVPPGSVGGPLGASLGGGHTHSHNGHLAKSEQAAQLAQQQPSVQAAAAVAAASPLAQSLAPAAAAAQNALVAAMQQTALKQAQAQLVQAAQAAQAAQERQNATSQSLSAASMASHESNSNASTPLRQTDSPMSQQNRKRRRKSAGSEKGSGDEGSGVESGAEDNLDETRGASDDESAGEEAEFEPSKLLEQSMTEVRQGAGHQDNNSSSSDNLTKDDIKPAINFDAATPGALASLNTQDPTAVLAFAAAAQAAQGASGGAGDSVAGPSQPTHGRLSPSACCSDTAPRSWFACVAWGSLQSESPLSL</sequence>
<evidence type="ECO:0000256" key="1">
    <source>
        <dbReference type="ARBA" id="ARBA00023242"/>
    </source>
</evidence>
<feature type="compositionally biased region" description="Acidic residues" evidence="2">
    <location>
        <begin position="330"/>
        <end position="340"/>
    </location>
</feature>
<evidence type="ECO:0000313" key="4">
    <source>
        <dbReference type="EnsemblMetazoa" id="XP_022652756"/>
    </source>
</evidence>
<evidence type="ECO:0000256" key="2">
    <source>
        <dbReference type="SAM" id="MobiDB-lite"/>
    </source>
</evidence>
<dbReference type="PANTHER" id="PTHR23110">
    <property type="entry name" value="BTB DOMAIN TRANSCRIPTION FACTOR"/>
    <property type="match status" value="1"/>
</dbReference>
<dbReference type="AlphaFoldDB" id="A0A7M7JJ62"/>